<dbReference type="SMART" id="SM00304">
    <property type="entry name" value="HAMP"/>
    <property type="match status" value="1"/>
</dbReference>
<keyword evidence="5" id="KW-0808">Transferase</keyword>
<keyword evidence="7" id="KW-0902">Two-component regulatory system</keyword>
<gene>
    <name evidence="13" type="ORF">HJ583_002250</name>
</gene>
<dbReference type="SUPFAM" id="SSF47384">
    <property type="entry name" value="Homodimeric domain of signal transducing histidine kinase"/>
    <property type="match status" value="1"/>
</dbReference>
<dbReference type="EMBL" id="JABCSC020000001">
    <property type="protein sequence ID" value="NSL53838.1"/>
    <property type="molecule type" value="Genomic_DNA"/>
</dbReference>
<dbReference type="SMART" id="SM00448">
    <property type="entry name" value="REC"/>
    <property type="match status" value="1"/>
</dbReference>
<dbReference type="CDD" id="cd00156">
    <property type="entry name" value="REC"/>
    <property type="match status" value="1"/>
</dbReference>
<organism evidence="13 14">
    <name type="scientific">Uliginosibacterium aquaticum</name>
    <dbReference type="NCBI Taxonomy" id="2731212"/>
    <lineage>
        <taxon>Bacteria</taxon>
        <taxon>Pseudomonadati</taxon>
        <taxon>Pseudomonadota</taxon>
        <taxon>Betaproteobacteria</taxon>
        <taxon>Rhodocyclales</taxon>
        <taxon>Zoogloeaceae</taxon>
        <taxon>Uliginosibacterium</taxon>
    </lineage>
</organism>
<dbReference type="Pfam" id="PF02518">
    <property type="entry name" value="HATPase_c"/>
    <property type="match status" value="1"/>
</dbReference>
<dbReference type="InterPro" id="IPR036097">
    <property type="entry name" value="HisK_dim/P_sf"/>
</dbReference>
<dbReference type="SUPFAM" id="SSF55874">
    <property type="entry name" value="ATPase domain of HSP90 chaperone/DNA topoisomerase II/histidine kinase"/>
    <property type="match status" value="1"/>
</dbReference>
<keyword evidence="4 8" id="KW-0597">Phosphoprotein</keyword>
<dbReference type="InterPro" id="IPR011006">
    <property type="entry name" value="CheY-like_superfamily"/>
</dbReference>
<dbReference type="PROSITE" id="PS50885">
    <property type="entry name" value="HAMP"/>
    <property type="match status" value="1"/>
</dbReference>
<dbReference type="Gene3D" id="3.40.50.2300">
    <property type="match status" value="1"/>
</dbReference>
<dbReference type="InterPro" id="IPR036890">
    <property type="entry name" value="HATPase_C_sf"/>
</dbReference>
<evidence type="ECO:0000256" key="8">
    <source>
        <dbReference type="PROSITE-ProRule" id="PRU00169"/>
    </source>
</evidence>
<feature type="domain" description="Histidine kinase" evidence="10">
    <location>
        <begin position="282"/>
        <end position="495"/>
    </location>
</feature>
<dbReference type="SUPFAM" id="SSF52172">
    <property type="entry name" value="CheY-like"/>
    <property type="match status" value="1"/>
</dbReference>
<sequence>MKLNWDIRTRVLIVALVPTLVLGVLLTALLTFSRISDLEEALTQRGQALARQLAATAEYGLFSGNRDALQRLAASALNAADLYGVAIYDRDGSLMAVSGLQTHPAGSSTPPSQADVQAISSQMLRIAEPVRHSHSLEDDPYTLTGVVPAEDRALGEVVVLISRETLENRKLSQIATAFTTLVLVLAGSIALSVLMSSSVSTPIQRIAQAMADIGRGNLTTRVPIEGRGSLRRLAEGVNEMAGHLAVARGNMEQRISAATLQLRERTEEAERANMAKSRFLAAASHDLRQPMHALGLFIADLSRKEHTPDTRLLIERIAASAEAMENLLDSLLDISKLDAGVVSSAPRSFALGPLFERIGNDYTHAAQERGLRLRVRSTQLWIHSDPLLFERILINLVGNALRYTPKGSIMLAARKRGDHVLIEVRDSGLGIAPENQASIFVEFVQLDNPARDRSKGLGLGLAIVRRLADLLYHPITLRSEPGRGSVFGVVAPLVPAEASYHSQPLPEQDFLGRIIAMVDDDALAQESLAGLLRAWGCFVVASDSLQGILDALEEMELEPEVVVSDYRLPGEHTGLDIIANMRGRFGAHLPALLLSGDTGPETLQEATSRGVPLLHKPVRPAKLRAALAHLLNSRNTQTTTPAVRNEAL</sequence>
<evidence type="ECO:0000313" key="13">
    <source>
        <dbReference type="EMBL" id="NSL53838.1"/>
    </source>
</evidence>
<keyword evidence="9" id="KW-0812">Transmembrane</keyword>
<accession>A0ABX2IC16</accession>
<name>A0ABX2IC16_9RHOO</name>
<dbReference type="PANTHER" id="PTHR43711">
    <property type="entry name" value="TWO-COMPONENT HISTIDINE KINASE"/>
    <property type="match status" value="1"/>
</dbReference>
<dbReference type="InterPro" id="IPR003594">
    <property type="entry name" value="HATPase_dom"/>
</dbReference>
<dbReference type="PROSITE" id="PS50110">
    <property type="entry name" value="RESPONSE_REGULATORY"/>
    <property type="match status" value="1"/>
</dbReference>
<dbReference type="InterPro" id="IPR004358">
    <property type="entry name" value="Sig_transdc_His_kin-like_C"/>
</dbReference>
<proteinExistence type="predicted"/>
<dbReference type="Pfam" id="PF00512">
    <property type="entry name" value="HisKA"/>
    <property type="match status" value="1"/>
</dbReference>
<feature type="domain" description="Response regulatory" evidence="11">
    <location>
        <begin position="514"/>
        <end position="631"/>
    </location>
</feature>
<dbReference type="Pfam" id="PF00672">
    <property type="entry name" value="HAMP"/>
    <property type="match status" value="1"/>
</dbReference>
<dbReference type="PRINTS" id="PR00344">
    <property type="entry name" value="BCTRLSENSOR"/>
</dbReference>
<evidence type="ECO:0000256" key="9">
    <source>
        <dbReference type="SAM" id="Phobius"/>
    </source>
</evidence>
<evidence type="ECO:0000256" key="1">
    <source>
        <dbReference type="ARBA" id="ARBA00000085"/>
    </source>
</evidence>
<evidence type="ECO:0000259" key="10">
    <source>
        <dbReference type="PROSITE" id="PS50109"/>
    </source>
</evidence>
<evidence type="ECO:0000256" key="5">
    <source>
        <dbReference type="ARBA" id="ARBA00022679"/>
    </source>
</evidence>
<dbReference type="Gene3D" id="1.10.287.130">
    <property type="match status" value="1"/>
</dbReference>
<dbReference type="InterPro" id="IPR001789">
    <property type="entry name" value="Sig_transdc_resp-reg_receiver"/>
</dbReference>
<dbReference type="InterPro" id="IPR003661">
    <property type="entry name" value="HisK_dim/P_dom"/>
</dbReference>
<dbReference type="EC" id="2.7.13.3" evidence="3"/>
<keyword evidence="14" id="KW-1185">Reference proteome</keyword>
<feature type="domain" description="HAMP" evidence="12">
    <location>
        <begin position="197"/>
        <end position="249"/>
    </location>
</feature>
<dbReference type="InterPro" id="IPR050736">
    <property type="entry name" value="Sensor_HK_Regulatory"/>
</dbReference>
<comment type="subcellular location">
    <subcellularLocation>
        <location evidence="2">Membrane</location>
    </subcellularLocation>
</comment>
<evidence type="ECO:0000256" key="3">
    <source>
        <dbReference type="ARBA" id="ARBA00012438"/>
    </source>
</evidence>
<evidence type="ECO:0000313" key="14">
    <source>
        <dbReference type="Proteomes" id="UP000778523"/>
    </source>
</evidence>
<comment type="catalytic activity">
    <reaction evidence="1">
        <text>ATP + protein L-histidine = ADP + protein N-phospho-L-histidine.</text>
        <dbReference type="EC" id="2.7.13.3"/>
    </reaction>
</comment>
<evidence type="ECO:0000256" key="4">
    <source>
        <dbReference type="ARBA" id="ARBA00022553"/>
    </source>
</evidence>
<dbReference type="Pfam" id="PF00072">
    <property type="entry name" value="Response_reg"/>
    <property type="match status" value="1"/>
</dbReference>
<evidence type="ECO:0000259" key="11">
    <source>
        <dbReference type="PROSITE" id="PS50110"/>
    </source>
</evidence>
<dbReference type="Gene3D" id="6.10.340.10">
    <property type="match status" value="1"/>
</dbReference>
<dbReference type="InterPro" id="IPR003660">
    <property type="entry name" value="HAMP_dom"/>
</dbReference>
<keyword evidence="9" id="KW-0472">Membrane</keyword>
<dbReference type="InterPro" id="IPR005467">
    <property type="entry name" value="His_kinase_dom"/>
</dbReference>
<keyword evidence="9" id="KW-1133">Transmembrane helix</keyword>
<dbReference type="InterPro" id="IPR019247">
    <property type="entry name" value="Histidine_kinase_BarA_N"/>
</dbReference>
<dbReference type="Gene3D" id="3.30.565.10">
    <property type="entry name" value="Histidine kinase-like ATPase, C-terminal domain"/>
    <property type="match status" value="1"/>
</dbReference>
<keyword evidence="6" id="KW-0418">Kinase</keyword>
<evidence type="ECO:0000256" key="6">
    <source>
        <dbReference type="ARBA" id="ARBA00022777"/>
    </source>
</evidence>
<comment type="caution">
    <text evidence="13">The sequence shown here is derived from an EMBL/GenBank/DDBJ whole genome shotgun (WGS) entry which is preliminary data.</text>
</comment>
<dbReference type="PROSITE" id="PS50109">
    <property type="entry name" value="HIS_KIN"/>
    <property type="match status" value="1"/>
</dbReference>
<protein>
    <recommendedName>
        <fullName evidence="3">histidine kinase</fullName>
        <ecNumber evidence="3">2.7.13.3</ecNumber>
    </recommendedName>
</protein>
<feature type="transmembrane region" description="Helical" evidence="9">
    <location>
        <begin position="12"/>
        <end position="32"/>
    </location>
</feature>
<dbReference type="Pfam" id="PF09984">
    <property type="entry name" value="sCache_4"/>
    <property type="match status" value="1"/>
</dbReference>
<dbReference type="RefSeq" id="WP_170020150.1">
    <property type="nucleotide sequence ID" value="NZ_JABCSC020000001.1"/>
</dbReference>
<dbReference type="SMART" id="SM00388">
    <property type="entry name" value="HisKA"/>
    <property type="match status" value="1"/>
</dbReference>
<dbReference type="SMART" id="SM00387">
    <property type="entry name" value="HATPase_c"/>
    <property type="match status" value="1"/>
</dbReference>
<evidence type="ECO:0000256" key="7">
    <source>
        <dbReference type="ARBA" id="ARBA00023012"/>
    </source>
</evidence>
<reference evidence="13 14" key="1">
    <citation type="submission" date="2020-06" db="EMBL/GenBank/DDBJ databases">
        <title>Draft genome of Uliginosibacterium sp. IMCC34675.</title>
        <authorList>
            <person name="Song J."/>
        </authorList>
    </citation>
    <scope>NUCLEOTIDE SEQUENCE [LARGE SCALE GENOMIC DNA]</scope>
    <source>
        <strain evidence="13 14">IMCC34675</strain>
    </source>
</reference>
<dbReference type="Proteomes" id="UP000778523">
    <property type="component" value="Unassembled WGS sequence"/>
</dbReference>
<evidence type="ECO:0000256" key="2">
    <source>
        <dbReference type="ARBA" id="ARBA00004370"/>
    </source>
</evidence>
<dbReference type="SUPFAM" id="SSF158472">
    <property type="entry name" value="HAMP domain-like"/>
    <property type="match status" value="1"/>
</dbReference>
<feature type="modified residue" description="4-aspartylphosphate" evidence="8">
    <location>
        <position position="565"/>
    </location>
</feature>
<dbReference type="CDD" id="cd06225">
    <property type="entry name" value="HAMP"/>
    <property type="match status" value="1"/>
</dbReference>
<dbReference type="PANTHER" id="PTHR43711:SF26">
    <property type="entry name" value="SENSOR HISTIDINE KINASE RCSC"/>
    <property type="match status" value="1"/>
</dbReference>
<evidence type="ECO:0000259" key="12">
    <source>
        <dbReference type="PROSITE" id="PS50885"/>
    </source>
</evidence>
<dbReference type="CDD" id="cd00082">
    <property type="entry name" value="HisKA"/>
    <property type="match status" value="1"/>
</dbReference>